<dbReference type="Gene3D" id="3.40.50.2300">
    <property type="match status" value="2"/>
</dbReference>
<evidence type="ECO:0000256" key="10">
    <source>
        <dbReference type="ARBA" id="ARBA00022840"/>
    </source>
</evidence>
<dbReference type="InterPro" id="IPR003660">
    <property type="entry name" value="HAMP_dom"/>
</dbReference>
<evidence type="ECO:0000256" key="4">
    <source>
        <dbReference type="ARBA" id="ARBA00022475"/>
    </source>
</evidence>
<dbReference type="EMBL" id="JBHTMC010000036">
    <property type="protein sequence ID" value="MFD1265687.1"/>
    <property type="molecule type" value="Genomic_DNA"/>
</dbReference>
<feature type="modified residue" description="4-aspartylphosphate" evidence="15">
    <location>
        <position position="727"/>
    </location>
</feature>
<evidence type="ECO:0000259" key="17">
    <source>
        <dbReference type="PROSITE" id="PS50109"/>
    </source>
</evidence>
<dbReference type="Pfam" id="PF01627">
    <property type="entry name" value="Hpt"/>
    <property type="match status" value="1"/>
</dbReference>
<evidence type="ECO:0000256" key="8">
    <source>
        <dbReference type="ARBA" id="ARBA00022741"/>
    </source>
</evidence>
<dbReference type="PROSITE" id="PS50109">
    <property type="entry name" value="HIS_KIN"/>
    <property type="match status" value="1"/>
</dbReference>
<dbReference type="RefSeq" id="WP_277835055.1">
    <property type="nucleotide sequence ID" value="NZ_JARQZE010000019.1"/>
</dbReference>
<evidence type="ECO:0000256" key="12">
    <source>
        <dbReference type="ARBA" id="ARBA00023012"/>
    </source>
</evidence>
<comment type="catalytic activity">
    <reaction evidence="1">
        <text>ATP + protein L-histidine = ADP + protein N-phospho-L-histidine.</text>
        <dbReference type="EC" id="2.7.13.3"/>
    </reaction>
</comment>
<evidence type="ECO:0000256" key="14">
    <source>
        <dbReference type="PROSITE-ProRule" id="PRU00110"/>
    </source>
</evidence>
<feature type="transmembrane region" description="Helical" evidence="16">
    <location>
        <begin position="178"/>
        <end position="196"/>
    </location>
</feature>
<dbReference type="Gene3D" id="3.30.565.10">
    <property type="entry name" value="Histidine kinase-like ATPase, C-terminal domain"/>
    <property type="match status" value="1"/>
</dbReference>
<feature type="modified residue" description="Phosphohistidine" evidence="14">
    <location>
        <position position="873"/>
    </location>
</feature>
<name>A0ABW3WL13_9RHOO</name>
<evidence type="ECO:0000259" key="20">
    <source>
        <dbReference type="PROSITE" id="PS50894"/>
    </source>
</evidence>
<keyword evidence="9" id="KW-0418">Kinase</keyword>
<sequence>MSEHLPGWQRLALAWLPQTLRGRLLVLGSLSLILAASLVLVLMSLQQQRLLRSEWAASLSAQAELIATNTVAAVSFGDAVEAERLLSALANSRFVFEARVVLADGRNFARYADDAHEYPADDFVPALRPTPAGHVFHDRVIAAWAPILEGQRVVARVELLGSLKQIEALSARALRDSLAVLLLVLAVSVTLTWRVLHRLLVPVAELGALMRRLAADTRLSERVRPDGGTEIADLGRGFNTLIDTIQARDAELEQYRGNLERLVDARTRALERAIADAREANRSKSAFLARMSHEIRTPMNAIVGLGRLLQRSPLSRPQRDQIDKLLASSQSLLGVIDDVLDYSRIEAGKLTLERIPFDLGEVCQRALGVVALRAEEKGVELIHRVGADVPRRVIGDPLRLGQVLINLLGNAIKFTAEGEVVLEVGLVAQEGRPPLIRFVVRDTGIGIDPEQRERLFDPFSQVDDSMTRRFGGTGLGLSICVQLVRMMEGTIALDSEPGQGAAFSVELPLAAVAGASGHGRANQPFGRALVIDDNATAAAVLVELLQRNGIEAEACVEGEAGLALLQSAATGPRAFDLIVADWQMPGMDGLQLAERMQALALPGARPAFVLAITLGTYEAVAPRLIKCGVDAVLVKPATAEGLLDALAEAAQPRAVGSARREAGELHEVAALEAVRGARILVVDDLPLNREVAREFLSIAGLEVEEAANGREALDRLAREGIDLVLMDIQMPVLDGLETTRLIRSDARLRALPVIAMTAHAMSGSREQSLGAGMNDHLIKPIDPDALYAVLLKWVTPRSPAPGLVPALQQPTSETPLPALDGVDTVRGLANHMGRMGLYRRILEGFRLQFGDAASSLADAVERQDLEQAHRFAHSLKSAAATIGASQVSMHARELEQQLQRGQWPGEAARAALQAALDTVLRGLARLQADAGAHVQPPAAPPTLQHLLATAARLDERLARHDAAAETLVGELADALRGSAYEARLADLRELVEDVEYERARTLLDALRPEFERIPS</sequence>
<dbReference type="PROSITE" id="PS50894">
    <property type="entry name" value="HPT"/>
    <property type="match status" value="1"/>
</dbReference>
<comment type="caution">
    <text evidence="21">The sequence shown here is derived from an EMBL/GenBank/DDBJ whole genome shotgun (WGS) entry which is preliminary data.</text>
</comment>
<evidence type="ECO:0000256" key="2">
    <source>
        <dbReference type="ARBA" id="ARBA00004651"/>
    </source>
</evidence>
<dbReference type="InterPro" id="IPR003594">
    <property type="entry name" value="HATPase_dom"/>
</dbReference>
<evidence type="ECO:0000259" key="19">
    <source>
        <dbReference type="PROSITE" id="PS50885"/>
    </source>
</evidence>
<dbReference type="Gene3D" id="1.10.287.130">
    <property type="match status" value="1"/>
</dbReference>
<keyword evidence="12" id="KW-0902">Two-component regulatory system</keyword>
<evidence type="ECO:0000256" key="6">
    <source>
        <dbReference type="ARBA" id="ARBA00022679"/>
    </source>
</evidence>
<keyword evidence="10" id="KW-0067">ATP-binding</keyword>
<dbReference type="SUPFAM" id="SSF47384">
    <property type="entry name" value="Homodimeric domain of signal transducing histidine kinase"/>
    <property type="match status" value="1"/>
</dbReference>
<feature type="domain" description="Histidine kinase" evidence="17">
    <location>
        <begin position="290"/>
        <end position="511"/>
    </location>
</feature>
<gene>
    <name evidence="21" type="ORF">ACFQ4M_19095</name>
</gene>
<evidence type="ECO:0000256" key="1">
    <source>
        <dbReference type="ARBA" id="ARBA00000085"/>
    </source>
</evidence>
<dbReference type="Gene3D" id="1.20.120.160">
    <property type="entry name" value="HPT domain"/>
    <property type="match status" value="1"/>
</dbReference>
<dbReference type="InterPro" id="IPR003661">
    <property type="entry name" value="HisK_dim/P_dom"/>
</dbReference>
<feature type="domain" description="Response regulatory" evidence="18">
    <location>
        <begin position="678"/>
        <end position="794"/>
    </location>
</feature>
<keyword evidence="13 16" id="KW-0472">Membrane</keyword>
<reference evidence="22" key="1">
    <citation type="journal article" date="2019" name="Int. J. Syst. Evol. Microbiol.">
        <title>The Global Catalogue of Microorganisms (GCM) 10K type strain sequencing project: providing services to taxonomists for standard genome sequencing and annotation.</title>
        <authorList>
            <consortium name="The Broad Institute Genomics Platform"/>
            <consortium name="The Broad Institute Genome Sequencing Center for Infectious Disease"/>
            <person name="Wu L."/>
            <person name="Ma J."/>
        </authorList>
    </citation>
    <scope>NUCLEOTIDE SEQUENCE [LARGE SCALE GENOMIC DNA]</scope>
    <source>
        <strain evidence="22">CCUG 48884</strain>
    </source>
</reference>
<dbReference type="SMART" id="SM00448">
    <property type="entry name" value="REC"/>
    <property type="match status" value="2"/>
</dbReference>
<dbReference type="SUPFAM" id="SSF55874">
    <property type="entry name" value="ATPase domain of HSP90 chaperone/DNA topoisomerase II/histidine kinase"/>
    <property type="match status" value="1"/>
</dbReference>
<dbReference type="Pfam" id="PF00072">
    <property type="entry name" value="Response_reg"/>
    <property type="match status" value="2"/>
</dbReference>
<evidence type="ECO:0000256" key="7">
    <source>
        <dbReference type="ARBA" id="ARBA00022692"/>
    </source>
</evidence>
<dbReference type="InterPro" id="IPR005467">
    <property type="entry name" value="His_kinase_dom"/>
</dbReference>
<evidence type="ECO:0000256" key="5">
    <source>
        <dbReference type="ARBA" id="ARBA00022553"/>
    </source>
</evidence>
<dbReference type="InterPro" id="IPR004358">
    <property type="entry name" value="Sig_transdc_His_kin-like_C"/>
</dbReference>
<dbReference type="Pfam" id="PF02518">
    <property type="entry name" value="HATPase_c"/>
    <property type="match status" value="1"/>
</dbReference>
<dbReference type="PANTHER" id="PTHR45339">
    <property type="entry name" value="HYBRID SIGNAL TRANSDUCTION HISTIDINE KINASE J"/>
    <property type="match status" value="1"/>
</dbReference>
<keyword evidence="8" id="KW-0547">Nucleotide-binding</keyword>
<keyword evidence="6" id="KW-0808">Transferase</keyword>
<dbReference type="Pfam" id="PF00512">
    <property type="entry name" value="HisKA"/>
    <property type="match status" value="1"/>
</dbReference>
<keyword evidence="7 16" id="KW-0812">Transmembrane</keyword>
<evidence type="ECO:0000259" key="18">
    <source>
        <dbReference type="PROSITE" id="PS50110"/>
    </source>
</evidence>
<dbReference type="InterPro" id="IPR036641">
    <property type="entry name" value="HPT_dom_sf"/>
</dbReference>
<dbReference type="EC" id="2.7.13.3" evidence="3"/>
<dbReference type="PROSITE" id="PS50885">
    <property type="entry name" value="HAMP"/>
    <property type="match status" value="1"/>
</dbReference>
<dbReference type="SMART" id="SM00388">
    <property type="entry name" value="HisKA"/>
    <property type="match status" value="1"/>
</dbReference>
<dbReference type="InterPro" id="IPR033417">
    <property type="entry name" value="CHASE8"/>
</dbReference>
<keyword evidence="4" id="KW-1003">Cell membrane</keyword>
<dbReference type="SMART" id="SM00387">
    <property type="entry name" value="HATPase_c"/>
    <property type="match status" value="1"/>
</dbReference>
<protein>
    <recommendedName>
        <fullName evidence="3">histidine kinase</fullName>
        <ecNumber evidence="3">2.7.13.3</ecNumber>
    </recommendedName>
</protein>
<keyword evidence="5 15" id="KW-0597">Phosphoprotein</keyword>
<evidence type="ECO:0000313" key="22">
    <source>
        <dbReference type="Proteomes" id="UP001597158"/>
    </source>
</evidence>
<dbReference type="CDD" id="cd06225">
    <property type="entry name" value="HAMP"/>
    <property type="match status" value="1"/>
</dbReference>
<comment type="subcellular location">
    <subcellularLocation>
        <location evidence="2">Cell membrane</location>
        <topology evidence="2">Multi-pass membrane protein</topology>
    </subcellularLocation>
</comment>
<accession>A0ABW3WL13</accession>
<dbReference type="SUPFAM" id="SSF47226">
    <property type="entry name" value="Histidine-containing phosphotransfer domain, HPT domain"/>
    <property type="match status" value="1"/>
</dbReference>
<evidence type="ECO:0000313" key="21">
    <source>
        <dbReference type="EMBL" id="MFD1265687.1"/>
    </source>
</evidence>
<feature type="domain" description="HPt" evidence="20">
    <location>
        <begin position="834"/>
        <end position="933"/>
    </location>
</feature>
<feature type="modified residue" description="4-aspartylphosphate" evidence="15">
    <location>
        <position position="581"/>
    </location>
</feature>
<evidence type="ECO:0000256" key="13">
    <source>
        <dbReference type="ARBA" id="ARBA00023136"/>
    </source>
</evidence>
<dbReference type="InterPro" id="IPR008207">
    <property type="entry name" value="Sig_transdc_His_kin_Hpt_dom"/>
</dbReference>
<dbReference type="Pfam" id="PF17152">
    <property type="entry name" value="CHASE8"/>
    <property type="match status" value="1"/>
</dbReference>
<dbReference type="Gene3D" id="6.10.340.10">
    <property type="match status" value="1"/>
</dbReference>
<dbReference type="CDD" id="cd17546">
    <property type="entry name" value="REC_hyHK_CKI1_RcsC-like"/>
    <property type="match status" value="2"/>
</dbReference>
<dbReference type="Pfam" id="PF00672">
    <property type="entry name" value="HAMP"/>
    <property type="match status" value="1"/>
</dbReference>
<organism evidence="21 22">
    <name type="scientific">Thauera mechernichensis</name>
    <dbReference type="NCBI Taxonomy" id="82788"/>
    <lineage>
        <taxon>Bacteria</taxon>
        <taxon>Pseudomonadati</taxon>
        <taxon>Pseudomonadota</taxon>
        <taxon>Betaproteobacteria</taxon>
        <taxon>Rhodocyclales</taxon>
        <taxon>Zoogloeaceae</taxon>
        <taxon>Thauera</taxon>
    </lineage>
</organism>
<keyword evidence="11 16" id="KW-1133">Transmembrane helix</keyword>
<evidence type="ECO:0000256" key="16">
    <source>
        <dbReference type="SAM" id="Phobius"/>
    </source>
</evidence>
<dbReference type="PRINTS" id="PR00344">
    <property type="entry name" value="BCTRLSENSOR"/>
</dbReference>
<dbReference type="PANTHER" id="PTHR45339:SF1">
    <property type="entry name" value="HYBRID SIGNAL TRANSDUCTION HISTIDINE KINASE J"/>
    <property type="match status" value="1"/>
</dbReference>
<dbReference type="InterPro" id="IPR036890">
    <property type="entry name" value="HATPase_C_sf"/>
</dbReference>
<dbReference type="SMART" id="SM00304">
    <property type="entry name" value="HAMP"/>
    <property type="match status" value="1"/>
</dbReference>
<dbReference type="InterPro" id="IPR001789">
    <property type="entry name" value="Sig_transdc_resp-reg_receiver"/>
</dbReference>
<dbReference type="CDD" id="cd16922">
    <property type="entry name" value="HATPase_EvgS-ArcB-TorS-like"/>
    <property type="match status" value="1"/>
</dbReference>
<dbReference type="SUPFAM" id="SSF52172">
    <property type="entry name" value="CheY-like"/>
    <property type="match status" value="2"/>
</dbReference>
<feature type="transmembrane region" description="Helical" evidence="16">
    <location>
        <begin position="24"/>
        <end position="45"/>
    </location>
</feature>
<feature type="domain" description="HAMP" evidence="19">
    <location>
        <begin position="197"/>
        <end position="250"/>
    </location>
</feature>
<evidence type="ECO:0000256" key="9">
    <source>
        <dbReference type="ARBA" id="ARBA00022777"/>
    </source>
</evidence>
<dbReference type="InterPro" id="IPR036097">
    <property type="entry name" value="HisK_dim/P_sf"/>
</dbReference>
<keyword evidence="22" id="KW-1185">Reference proteome</keyword>
<dbReference type="CDD" id="cd00082">
    <property type="entry name" value="HisKA"/>
    <property type="match status" value="1"/>
</dbReference>
<evidence type="ECO:0000256" key="15">
    <source>
        <dbReference type="PROSITE-ProRule" id="PRU00169"/>
    </source>
</evidence>
<dbReference type="InterPro" id="IPR011006">
    <property type="entry name" value="CheY-like_superfamily"/>
</dbReference>
<dbReference type="PROSITE" id="PS50110">
    <property type="entry name" value="RESPONSE_REGULATORY"/>
    <property type="match status" value="2"/>
</dbReference>
<feature type="domain" description="Response regulatory" evidence="18">
    <location>
        <begin position="527"/>
        <end position="650"/>
    </location>
</feature>
<proteinExistence type="predicted"/>
<dbReference type="Proteomes" id="UP001597158">
    <property type="component" value="Unassembled WGS sequence"/>
</dbReference>
<evidence type="ECO:0000256" key="11">
    <source>
        <dbReference type="ARBA" id="ARBA00022989"/>
    </source>
</evidence>
<evidence type="ECO:0000256" key="3">
    <source>
        <dbReference type="ARBA" id="ARBA00012438"/>
    </source>
</evidence>